<evidence type="ECO:0000313" key="2">
    <source>
        <dbReference type="Proteomes" id="UP000824120"/>
    </source>
</evidence>
<evidence type="ECO:0000313" key="1">
    <source>
        <dbReference type="EMBL" id="KAG5612822.1"/>
    </source>
</evidence>
<name>A0A9J5ZL26_SOLCO</name>
<dbReference type="AlphaFoldDB" id="A0A9J5ZL26"/>
<organism evidence="1 2">
    <name type="scientific">Solanum commersonii</name>
    <name type="common">Commerson's wild potato</name>
    <name type="synonym">Commerson's nightshade</name>
    <dbReference type="NCBI Taxonomy" id="4109"/>
    <lineage>
        <taxon>Eukaryota</taxon>
        <taxon>Viridiplantae</taxon>
        <taxon>Streptophyta</taxon>
        <taxon>Embryophyta</taxon>
        <taxon>Tracheophyta</taxon>
        <taxon>Spermatophyta</taxon>
        <taxon>Magnoliopsida</taxon>
        <taxon>eudicotyledons</taxon>
        <taxon>Gunneridae</taxon>
        <taxon>Pentapetalae</taxon>
        <taxon>asterids</taxon>
        <taxon>lamiids</taxon>
        <taxon>Solanales</taxon>
        <taxon>Solanaceae</taxon>
        <taxon>Solanoideae</taxon>
        <taxon>Solaneae</taxon>
        <taxon>Solanum</taxon>
    </lineage>
</organism>
<proteinExistence type="predicted"/>
<dbReference type="EMBL" id="JACXVP010000004">
    <property type="protein sequence ID" value="KAG5612822.1"/>
    <property type="molecule type" value="Genomic_DNA"/>
</dbReference>
<protein>
    <submittedName>
        <fullName evidence="1">Uncharacterized protein</fullName>
    </submittedName>
</protein>
<comment type="caution">
    <text evidence="1">The sequence shown here is derived from an EMBL/GenBank/DDBJ whole genome shotgun (WGS) entry which is preliminary data.</text>
</comment>
<gene>
    <name evidence="1" type="ORF">H5410_024103</name>
</gene>
<reference evidence="1 2" key="1">
    <citation type="submission" date="2020-09" db="EMBL/GenBank/DDBJ databases">
        <title>De no assembly of potato wild relative species, Solanum commersonii.</title>
        <authorList>
            <person name="Cho K."/>
        </authorList>
    </citation>
    <scope>NUCLEOTIDE SEQUENCE [LARGE SCALE GENOMIC DNA]</scope>
    <source>
        <strain evidence="1">LZ3.2</strain>
        <tissue evidence="1">Leaf</tissue>
    </source>
</reference>
<accession>A0A9J5ZL26</accession>
<sequence>MAERQGNEESLYQIQAKEVKVDKLSDLSRDENSFFSFHFSGENKSNLNGLGSDSTQNVYKVNGTVFKVFAEPTKRTFD</sequence>
<dbReference type="Proteomes" id="UP000824120">
    <property type="component" value="Chromosome 4"/>
</dbReference>
<keyword evidence="2" id="KW-1185">Reference proteome</keyword>